<dbReference type="PANTHER" id="PTHR42734:SF5">
    <property type="entry name" value="IRON TRANSPORT SYSTEM ATP-BINDING PROTEIN HI_0361-RELATED"/>
    <property type="match status" value="1"/>
</dbReference>
<dbReference type="CDD" id="cd03235">
    <property type="entry name" value="ABC_Metallic_Cations"/>
    <property type="match status" value="1"/>
</dbReference>
<evidence type="ECO:0000256" key="3">
    <source>
        <dbReference type="ARBA" id="ARBA00022741"/>
    </source>
</evidence>
<dbReference type="SMART" id="SM00382">
    <property type="entry name" value="AAA"/>
    <property type="match status" value="1"/>
</dbReference>
<dbReference type="PROSITE" id="PS50893">
    <property type="entry name" value="ABC_TRANSPORTER_2"/>
    <property type="match status" value="1"/>
</dbReference>
<dbReference type="PROSITE" id="PS00211">
    <property type="entry name" value="ABC_TRANSPORTER_1"/>
    <property type="match status" value="1"/>
</dbReference>
<keyword evidence="7" id="KW-1185">Reference proteome</keyword>
<dbReference type="GO" id="GO:0016887">
    <property type="term" value="F:ATP hydrolysis activity"/>
    <property type="evidence" value="ECO:0007669"/>
    <property type="project" value="InterPro"/>
</dbReference>
<dbReference type="InterPro" id="IPR017871">
    <property type="entry name" value="ABC_transporter-like_CS"/>
</dbReference>
<dbReference type="Proteomes" id="UP000184128">
    <property type="component" value="Unassembled WGS sequence"/>
</dbReference>
<organism evidence="6 7">
    <name type="scientific">Atopostipes suicloacalis DSM 15692</name>
    <dbReference type="NCBI Taxonomy" id="1121025"/>
    <lineage>
        <taxon>Bacteria</taxon>
        <taxon>Bacillati</taxon>
        <taxon>Bacillota</taxon>
        <taxon>Bacilli</taxon>
        <taxon>Lactobacillales</taxon>
        <taxon>Carnobacteriaceae</taxon>
        <taxon>Atopostipes</taxon>
    </lineage>
</organism>
<sequence length="241" mass="26402">MLEIKNLSVTYPNNVKALEDVTVSIPSGKLVGVIGPNGAGKSTLLKGALGMVNRSGSVAFEGEPIEKIQQRIAYVEQKGNLDMDFPITVLQCVLLGTFPKLGWFKRPGKQEKEISMDALKRVGMEEFANRQISELSGGQFQRVLLARTLAQDAVLIFLDEPFVGIDIKSEGIIMDQLFKLRDQGKTILIVHHDLTKVGKYFDGLILLNKRLVASGEVDEVMTHDNLAKVFGEGAFTDIGGN</sequence>
<protein>
    <submittedName>
        <fullName evidence="6">Iron/zinc/copper transport system ATP-binding protein</fullName>
    </submittedName>
</protein>
<proteinExistence type="inferred from homology"/>
<name>A0A1M4UUH4_9LACT</name>
<dbReference type="SUPFAM" id="SSF52540">
    <property type="entry name" value="P-loop containing nucleoside triphosphate hydrolases"/>
    <property type="match status" value="1"/>
</dbReference>
<keyword evidence="3" id="KW-0547">Nucleotide-binding</keyword>
<dbReference type="InterPro" id="IPR050153">
    <property type="entry name" value="Metal_Ion_Import_ABC"/>
</dbReference>
<dbReference type="InterPro" id="IPR003439">
    <property type="entry name" value="ABC_transporter-like_ATP-bd"/>
</dbReference>
<dbReference type="RefSeq" id="WP_073296655.1">
    <property type="nucleotide sequence ID" value="NZ_FQUF01000009.1"/>
</dbReference>
<dbReference type="STRING" id="1121025.SAMN02745249_00765"/>
<dbReference type="FunFam" id="3.40.50.300:FF:000134">
    <property type="entry name" value="Iron-enterobactin ABC transporter ATP-binding protein"/>
    <property type="match status" value="1"/>
</dbReference>
<gene>
    <name evidence="6" type="ORF">SAMN02745249_00765</name>
</gene>
<feature type="domain" description="ABC transporter" evidence="5">
    <location>
        <begin position="2"/>
        <end position="234"/>
    </location>
</feature>
<dbReference type="OrthoDB" id="9806726at2"/>
<evidence type="ECO:0000313" key="6">
    <source>
        <dbReference type="EMBL" id="SHE60273.1"/>
    </source>
</evidence>
<dbReference type="InterPro" id="IPR027417">
    <property type="entry name" value="P-loop_NTPase"/>
</dbReference>
<evidence type="ECO:0000259" key="5">
    <source>
        <dbReference type="PROSITE" id="PS50893"/>
    </source>
</evidence>
<evidence type="ECO:0000256" key="2">
    <source>
        <dbReference type="ARBA" id="ARBA00022448"/>
    </source>
</evidence>
<dbReference type="PANTHER" id="PTHR42734">
    <property type="entry name" value="METAL TRANSPORT SYSTEM ATP-BINDING PROTEIN TM_0124-RELATED"/>
    <property type="match status" value="1"/>
</dbReference>
<evidence type="ECO:0000256" key="4">
    <source>
        <dbReference type="ARBA" id="ARBA00022840"/>
    </source>
</evidence>
<evidence type="ECO:0000256" key="1">
    <source>
        <dbReference type="ARBA" id="ARBA00005417"/>
    </source>
</evidence>
<dbReference type="Pfam" id="PF00005">
    <property type="entry name" value="ABC_tran"/>
    <property type="match status" value="1"/>
</dbReference>
<evidence type="ECO:0000313" key="7">
    <source>
        <dbReference type="Proteomes" id="UP000184128"/>
    </source>
</evidence>
<reference evidence="7" key="1">
    <citation type="submission" date="2016-11" db="EMBL/GenBank/DDBJ databases">
        <authorList>
            <person name="Varghese N."/>
            <person name="Submissions S."/>
        </authorList>
    </citation>
    <scope>NUCLEOTIDE SEQUENCE [LARGE SCALE GENOMIC DNA]</scope>
    <source>
        <strain evidence="7">DSM 15692</strain>
    </source>
</reference>
<dbReference type="GO" id="GO:0005524">
    <property type="term" value="F:ATP binding"/>
    <property type="evidence" value="ECO:0007669"/>
    <property type="project" value="UniProtKB-KW"/>
</dbReference>
<keyword evidence="4 6" id="KW-0067">ATP-binding</keyword>
<dbReference type="Gene3D" id="3.40.50.300">
    <property type="entry name" value="P-loop containing nucleotide triphosphate hydrolases"/>
    <property type="match status" value="1"/>
</dbReference>
<dbReference type="InterPro" id="IPR003593">
    <property type="entry name" value="AAA+_ATPase"/>
</dbReference>
<dbReference type="AlphaFoldDB" id="A0A1M4UUH4"/>
<keyword evidence="2" id="KW-0813">Transport</keyword>
<comment type="similarity">
    <text evidence="1">Belongs to the ABC transporter superfamily.</text>
</comment>
<dbReference type="EMBL" id="FQUF01000009">
    <property type="protein sequence ID" value="SHE60273.1"/>
    <property type="molecule type" value="Genomic_DNA"/>
</dbReference>
<accession>A0A1M4UUH4</accession>